<gene>
    <name evidence="4" type="primary">ABD12</name>
</gene>
<dbReference type="PANTHER" id="PTHR12277">
    <property type="entry name" value="ALPHA/BETA HYDROLASE DOMAIN-CONTAINING PROTEIN"/>
    <property type="match status" value="1"/>
</dbReference>
<sequence>TETTTVLCNIRSMPSIRCSRKPSTDSYTSVDSSNSSPKKRPMWQTILIIVGIVIFVLAFLIFLAIWVAVPIAFMQSISFQKFIIFINIDAPKDPDYNNPQKYGMESVVNFHITTQDLDNTTLVSIGSWMIVHEDEMDSFSSSTQSSDTASEIVTNTKKPVIIYMHGVACNRVKPLATYKVLRKFFLVIAPDHRGYGDSGLDADLSEDGIVSDTVQLYKWVRYKTSNMIYFWGHSLGSALATHAVKILKEQDGIIPTGLVLESPFTTMRDEMINHPLGKIYKWLAYFNQTILDPPERNGMLFLSTTNILYVDCPIMIMHAEDDNVIPYFLGKTLAEIAKSQRDLQTQGNVTYHQFPAVGYQHIGITDDPNVPQHITEFMQECVEADKGRG</sequence>
<feature type="region of interest" description="Disordered" evidence="1">
    <location>
        <begin position="18"/>
        <end position="39"/>
    </location>
</feature>
<feature type="compositionally biased region" description="Low complexity" evidence="1">
    <location>
        <begin position="24"/>
        <end position="36"/>
    </location>
</feature>
<dbReference type="GO" id="GO:0005789">
    <property type="term" value="C:endoplasmic reticulum membrane"/>
    <property type="evidence" value="ECO:0007669"/>
    <property type="project" value="TreeGrafter"/>
</dbReference>
<dbReference type="GO" id="GO:0047372">
    <property type="term" value="F:monoacylglycerol lipase activity"/>
    <property type="evidence" value="ECO:0007669"/>
    <property type="project" value="TreeGrafter"/>
</dbReference>
<keyword evidence="2" id="KW-0472">Membrane</keyword>
<evidence type="ECO:0000259" key="3">
    <source>
        <dbReference type="Pfam" id="PF12146"/>
    </source>
</evidence>
<evidence type="ECO:0000313" key="4">
    <source>
        <dbReference type="EMBL" id="JAB64498.1"/>
    </source>
</evidence>
<dbReference type="GO" id="GO:0052651">
    <property type="term" value="P:monoacylglycerol catabolic process"/>
    <property type="evidence" value="ECO:0007669"/>
    <property type="project" value="TreeGrafter"/>
</dbReference>
<keyword evidence="2" id="KW-1133">Transmembrane helix</keyword>
<dbReference type="SUPFAM" id="SSF53474">
    <property type="entry name" value="alpha/beta-Hydrolases"/>
    <property type="match status" value="1"/>
</dbReference>
<dbReference type="AlphaFoldDB" id="V5GW93"/>
<feature type="non-terminal residue" evidence="4">
    <location>
        <position position="1"/>
    </location>
</feature>
<dbReference type="GO" id="GO:0006660">
    <property type="term" value="P:phosphatidylserine catabolic process"/>
    <property type="evidence" value="ECO:0007669"/>
    <property type="project" value="TreeGrafter"/>
</dbReference>
<dbReference type="EMBL" id="GALX01003968">
    <property type="protein sequence ID" value="JAB64498.1"/>
    <property type="molecule type" value="Transcribed_RNA"/>
</dbReference>
<keyword evidence="2" id="KW-0812">Transmembrane</keyword>
<dbReference type="InterPro" id="IPR022742">
    <property type="entry name" value="Hydrolase_4"/>
</dbReference>
<feature type="transmembrane region" description="Helical" evidence="2">
    <location>
        <begin position="46"/>
        <end position="73"/>
    </location>
</feature>
<reference evidence="4" key="1">
    <citation type="submission" date="2013-07" db="EMBL/GenBank/DDBJ databases">
        <title>Midgut Transcriptome Profiling of Anoplphora glabripennis, a Lignocellulose Degrading, Wood-Boring Cerambycid.</title>
        <authorList>
            <person name="Scully E.D."/>
            <person name="Hoover K."/>
            <person name="Carlson J.E."/>
            <person name="Tien M."/>
            <person name="Geib S.M."/>
        </authorList>
    </citation>
    <scope>NUCLEOTIDE SEQUENCE</scope>
</reference>
<name>V5GW93_ANOGL</name>
<evidence type="ECO:0000256" key="2">
    <source>
        <dbReference type="SAM" id="Phobius"/>
    </source>
</evidence>
<accession>V5GW93</accession>
<dbReference type="Pfam" id="PF12146">
    <property type="entry name" value="Hydrolase_4"/>
    <property type="match status" value="1"/>
</dbReference>
<dbReference type="PANTHER" id="PTHR12277:SF194">
    <property type="entry name" value="FI04476P"/>
    <property type="match status" value="1"/>
</dbReference>
<evidence type="ECO:0000256" key="1">
    <source>
        <dbReference type="SAM" id="MobiDB-lite"/>
    </source>
</evidence>
<feature type="domain" description="Serine aminopeptidase S33" evidence="3">
    <location>
        <begin position="158"/>
        <end position="286"/>
    </location>
</feature>
<dbReference type="ESTHER" id="anogl-v5gw93">
    <property type="family name" value="ABHD12-PHARC"/>
</dbReference>
<dbReference type="InterPro" id="IPR029058">
    <property type="entry name" value="AB_hydrolase_fold"/>
</dbReference>
<protein>
    <submittedName>
        <fullName evidence="4">Monoacylglycerol lipase ABHD12</fullName>
    </submittedName>
</protein>
<organism evidence="4">
    <name type="scientific">Anoplophora glabripennis</name>
    <name type="common">Asian longhorn beetle</name>
    <name type="synonym">Anoplophora nobilis</name>
    <dbReference type="NCBI Taxonomy" id="217634"/>
    <lineage>
        <taxon>Eukaryota</taxon>
        <taxon>Metazoa</taxon>
        <taxon>Ecdysozoa</taxon>
        <taxon>Arthropoda</taxon>
        <taxon>Hexapoda</taxon>
        <taxon>Insecta</taxon>
        <taxon>Pterygota</taxon>
        <taxon>Neoptera</taxon>
        <taxon>Endopterygota</taxon>
        <taxon>Coleoptera</taxon>
        <taxon>Polyphaga</taxon>
        <taxon>Cucujiformia</taxon>
        <taxon>Chrysomeloidea</taxon>
        <taxon>Cerambycidae</taxon>
        <taxon>Lamiinae</taxon>
        <taxon>Lamiini</taxon>
        <taxon>Anoplophora</taxon>
    </lineage>
</organism>
<proteinExistence type="predicted"/>
<dbReference type="GO" id="GO:0004622">
    <property type="term" value="F:phosphatidylcholine lysophospholipase activity"/>
    <property type="evidence" value="ECO:0007669"/>
    <property type="project" value="TreeGrafter"/>
</dbReference>
<dbReference type="Gene3D" id="3.40.50.1820">
    <property type="entry name" value="alpha/beta hydrolase"/>
    <property type="match status" value="1"/>
</dbReference>